<dbReference type="AlphaFoldDB" id="A0A8K0G092"/>
<dbReference type="PANTHER" id="PTHR46599">
    <property type="entry name" value="PIGGYBAC TRANSPOSABLE ELEMENT-DERIVED PROTEIN 4"/>
    <property type="match status" value="1"/>
</dbReference>
<comment type="caution">
    <text evidence="2">The sequence shown here is derived from an EMBL/GenBank/DDBJ whole genome shotgun (WGS) entry which is preliminary data.</text>
</comment>
<proteinExistence type="predicted"/>
<dbReference type="InterPro" id="IPR029526">
    <property type="entry name" value="PGBD"/>
</dbReference>
<name>A0A8K0G092_IGNLU</name>
<organism evidence="2 3">
    <name type="scientific">Ignelater luminosus</name>
    <name type="common">Cucubano</name>
    <name type="synonym">Pyrophorus luminosus</name>
    <dbReference type="NCBI Taxonomy" id="2038154"/>
    <lineage>
        <taxon>Eukaryota</taxon>
        <taxon>Metazoa</taxon>
        <taxon>Ecdysozoa</taxon>
        <taxon>Arthropoda</taxon>
        <taxon>Hexapoda</taxon>
        <taxon>Insecta</taxon>
        <taxon>Pterygota</taxon>
        <taxon>Neoptera</taxon>
        <taxon>Endopterygota</taxon>
        <taxon>Coleoptera</taxon>
        <taxon>Polyphaga</taxon>
        <taxon>Elateriformia</taxon>
        <taxon>Elateroidea</taxon>
        <taxon>Elateridae</taxon>
        <taxon>Agrypninae</taxon>
        <taxon>Pyrophorini</taxon>
        <taxon>Ignelater</taxon>
    </lineage>
</organism>
<dbReference type="PANTHER" id="PTHR46599:SF3">
    <property type="entry name" value="PIGGYBAC TRANSPOSABLE ELEMENT-DERIVED PROTEIN 4"/>
    <property type="match status" value="1"/>
</dbReference>
<gene>
    <name evidence="2" type="ORF">ILUMI_25104</name>
</gene>
<protein>
    <recommendedName>
        <fullName evidence="1">PiggyBac transposable element-derived protein domain-containing protein</fullName>
    </recommendedName>
</protein>
<evidence type="ECO:0000259" key="1">
    <source>
        <dbReference type="Pfam" id="PF13843"/>
    </source>
</evidence>
<dbReference type="Pfam" id="PF13843">
    <property type="entry name" value="DDE_Tnp_1_7"/>
    <property type="match status" value="1"/>
</dbReference>
<dbReference type="EMBL" id="VTPC01090862">
    <property type="protein sequence ID" value="KAF2881068.1"/>
    <property type="molecule type" value="Genomic_DNA"/>
</dbReference>
<dbReference type="Proteomes" id="UP000801492">
    <property type="component" value="Unassembled WGS sequence"/>
</dbReference>
<evidence type="ECO:0000313" key="3">
    <source>
        <dbReference type="Proteomes" id="UP000801492"/>
    </source>
</evidence>
<sequence length="153" mass="18032">MQNDKSMKQGDYDYRFSSMDISVWKWKDNRIIYFINNLHGSNTVTVKNTTAPKVIKDYNKYMGAVNNADCLRVAYGLNRRAKKWWHKIFCGLIDVNFVNSYVIFSGLLRKKQLLEFRRSVALGLLTQKQLPIRKRSSKNSDCPKKRRKNSQRC</sequence>
<feature type="domain" description="PiggyBac transposable element-derived protein" evidence="1">
    <location>
        <begin position="5"/>
        <end position="101"/>
    </location>
</feature>
<accession>A0A8K0G092</accession>
<evidence type="ECO:0000313" key="2">
    <source>
        <dbReference type="EMBL" id="KAF2881068.1"/>
    </source>
</evidence>
<dbReference type="OrthoDB" id="75807at2759"/>
<keyword evidence="3" id="KW-1185">Reference proteome</keyword>
<reference evidence="2" key="1">
    <citation type="submission" date="2019-08" db="EMBL/GenBank/DDBJ databases">
        <title>The genome of the North American firefly Photinus pyralis.</title>
        <authorList>
            <consortium name="Photinus pyralis genome working group"/>
            <person name="Fallon T.R."/>
            <person name="Sander Lower S.E."/>
            <person name="Weng J.-K."/>
        </authorList>
    </citation>
    <scope>NUCLEOTIDE SEQUENCE</scope>
    <source>
        <strain evidence="2">TRF0915ILg1</strain>
        <tissue evidence="2">Whole body</tissue>
    </source>
</reference>